<comment type="caution">
    <text evidence="3">The sequence shown here is derived from an EMBL/GenBank/DDBJ whole genome shotgun (WGS) entry which is preliminary data.</text>
</comment>
<gene>
    <name evidence="3" type="ORF">FGLOB1_1983</name>
</gene>
<accession>A0A8H5YRW6</accession>
<evidence type="ECO:0000256" key="1">
    <source>
        <dbReference type="SAM" id="MobiDB-lite"/>
    </source>
</evidence>
<evidence type="ECO:0000313" key="3">
    <source>
        <dbReference type="EMBL" id="KAF5717770.1"/>
    </source>
</evidence>
<evidence type="ECO:0000313" key="4">
    <source>
        <dbReference type="Proteomes" id="UP000532311"/>
    </source>
</evidence>
<sequence>MDFSSISDLPRTISPGSSYSTHSRPSSRASSHGSIDSGVSHPPRTGIKRKRSVSVGWGEFFGKTSEGEIKRQRTLPDSSRGDVKSEDRLQFACPFFRRSPTHHMNCINSKLYRISDVKQHISRRHSRPSHHCPTCHEGFSSLRQHDDHVQSHCCKPRDLSIVRSVECSVEWVSENASLRLKYRGDRGVSPAEQWYAIWDILFENMPRPDKAFLGSVVEETLGMLRGFWRQEGCQIVKGFLENSQRKPENGSDLEELMLDLFDDFQVRLEQKIQCV</sequence>
<dbReference type="PROSITE" id="PS00028">
    <property type="entry name" value="ZINC_FINGER_C2H2_1"/>
    <property type="match status" value="1"/>
</dbReference>
<reference evidence="3 4" key="1">
    <citation type="submission" date="2020-05" db="EMBL/GenBank/DDBJ databases">
        <title>Identification and distribution of gene clusters putatively required for synthesis of sphingolipid metabolism inhibitors in phylogenetically diverse species of the filamentous fungus Fusarium.</title>
        <authorList>
            <person name="Kim H.-S."/>
            <person name="Busman M."/>
            <person name="Brown D.W."/>
            <person name="Divon H."/>
            <person name="Uhlig S."/>
            <person name="Proctor R.H."/>
        </authorList>
    </citation>
    <scope>NUCLEOTIDE SEQUENCE [LARGE SCALE GENOMIC DNA]</scope>
    <source>
        <strain evidence="3 4">NRRL 26131</strain>
    </source>
</reference>
<proteinExistence type="predicted"/>
<feature type="region of interest" description="Disordered" evidence="1">
    <location>
        <begin position="1"/>
        <end position="49"/>
    </location>
</feature>
<keyword evidence="4" id="KW-1185">Reference proteome</keyword>
<feature type="domain" description="C2H2-type" evidence="2">
    <location>
        <begin position="132"/>
        <end position="152"/>
    </location>
</feature>
<feature type="compositionally biased region" description="Low complexity" evidence="1">
    <location>
        <begin position="14"/>
        <end position="34"/>
    </location>
</feature>
<dbReference type="EMBL" id="JAAQPF010000064">
    <property type="protein sequence ID" value="KAF5717770.1"/>
    <property type="molecule type" value="Genomic_DNA"/>
</dbReference>
<dbReference type="PANTHER" id="PTHR38166:SF1">
    <property type="entry name" value="C2H2-TYPE DOMAIN-CONTAINING PROTEIN"/>
    <property type="match status" value="1"/>
</dbReference>
<name>A0A8H5YRW6_9HYPO</name>
<dbReference type="InterPro" id="IPR013087">
    <property type="entry name" value="Znf_C2H2_type"/>
</dbReference>
<evidence type="ECO:0000259" key="2">
    <source>
        <dbReference type="PROSITE" id="PS00028"/>
    </source>
</evidence>
<dbReference type="PANTHER" id="PTHR38166">
    <property type="entry name" value="C2H2-TYPE DOMAIN-CONTAINING PROTEIN-RELATED"/>
    <property type="match status" value="1"/>
</dbReference>
<dbReference type="AlphaFoldDB" id="A0A8H5YRW6"/>
<dbReference type="Proteomes" id="UP000532311">
    <property type="component" value="Unassembled WGS sequence"/>
</dbReference>
<protein>
    <recommendedName>
        <fullName evidence="2">C2H2-type domain-containing protein</fullName>
    </recommendedName>
</protein>
<organism evidence="3 4">
    <name type="scientific">Fusarium globosum</name>
    <dbReference type="NCBI Taxonomy" id="78864"/>
    <lineage>
        <taxon>Eukaryota</taxon>
        <taxon>Fungi</taxon>
        <taxon>Dikarya</taxon>
        <taxon>Ascomycota</taxon>
        <taxon>Pezizomycotina</taxon>
        <taxon>Sordariomycetes</taxon>
        <taxon>Hypocreomycetidae</taxon>
        <taxon>Hypocreales</taxon>
        <taxon>Nectriaceae</taxon>
        <taxon>Fusarium</taxon>
        <taxon>Fusarium fujikuroi species complex</taxon>
    </lineage>
</organism>